<dbReference type="NCBIfam" id="NF033542">
    <property type="entry name" value="transpos_IS110"/>
    <property type="match status" value="1"/>
</dbReference>
<dbReference type="GO" id="GO:0004803">
    <property type="term" value="F:transposase activity"/>
    <property type="evidence" value="ECO:0007669"/>
    <property type="project" value="InterPro"/>
</dbReference>
<protein>
    <submittedName>
        <fullName evidence="3">Uncharacterized protein</fullName>
    </submittedName>
</protein>
<evidence type="ECO:0000313" key="4">
    <source>
        <dbReference type="Proteomes" id="UP000094296"/>
    </source>
</evidence>
<dbReference type="Proteomes" id="UP000094296">
    <property type="component" value="Unassembled WGS sequence"/>
</dbReference>
<organism evidence="3 4">
    <name type="scientific">Desulfuribacillus alkaliarsenatis</name>
    <dbReference type="NCBI Taxonomy" id="766136"/>
    <lineage>
        <taxon>Bacteria</taxon>
        <taxon>Bacillati</taxon>
        <taxon>Bacillota</taxon>
        <taxon>Desulfuribacillia</taxon>
        <taxon>Desulfuribacillales</taxon>
        <taxon>Desulfuribacillaceae</taxon>
        <taxon>Desulfuribacillus</taxon>
    </lineage>
</organism>
<accession>A0A1E5G2L1</accession>
<comment type="caution">
    <text evidence="3">The sequence shown here is derived from an EMBL/GenBank/DDBJ whole genome shotgun (WGS) entry which is preliminary data.</text>
</comment>
<keyword evidence="4" id="KW-1185">Reference proteome</keyword>
<feature type="domain" description="Transposase IS110-like N-terminal" evidence="1">
    <location>
        <begin position="7"/>
        <end position="164"/>
    </location>
</feature>
<dbReference type="Pfam" id="PF01548">
    <property type="entry name" value="DEDD_Tnp_IS110"/>
    <property type="match status" value="1"/>
</dbReference>
<dbReference type="InterPro" id="IPR003346">
    <property type="entry name" value="Transposase_20"/>
</dbReference>
<name>A0A1E5G2L1_9FIRM</name>
<evidence type="ECO:0000259" key="2">
    <source>
        <dbReference type="Pfam" id="PF02371"/>
    </source>
</evidence>
<feature type="domain" description="Transposase IS116/IS110/IS902 C-terminal" evidence="2">
    <location>
        <begin position="274"/>
        <end position="354"/>
    </location>
</feature>
<dbReference type="EMBL" id="MIJE01000014">
    <property type="protein sequence ID" value="OEF97219.1"/>
    <property type="molecule type" value="Genomic_DNA"/>
</dbReference>
<dbReference type="RefSeq" id="WP_069642988.1">
    <property type="nucleotide sequence ID" value="NZ_MIJE01000014.1"/>
</dbReference>
<dbReference type="AlphaFoldDB" id="A0A1E5G2L1"/>
<dbReference type="GO" id="GO:0006313">
    <property type="term" value="P:DNA transposition"/>
    <property type="evidence" value="ECO:0007669"/>
    <property type="project" value="InterPro"/>
</dbReference>
<evidence type="ECO:0000259" key="1">
    <source>
        <dbReference type="Pfam" id="PF01548"/>
    </source>
</evidence>
<dbReference type="InterPro" id="IPR002525">
    <property type="entry name" value="Transp_IS110-like_N"/>
</dbReference>
<dbReference type="GO" id="GO:0003677">
    <property type="term" value="F:DNA binding"/>
    <property type="evidence" value="ECO:0007669"/>
    <property type="project" value="InterPro"/>
</dbReference>
<dbReference type="PANTHER" id="PTHR33055">
    <property type="entry name" value="TRANSPOSASE FOR INSERTION SEQUENCE ELEMENT IS1111A"/>
    <property type="match status" value="1"/>
</dbReference>
<evidence type="ECO:0000313" key="3">
    <source>
        <dbReference type="EMBL" id="OEF97219.1"/>
    </source>
</evidence>
<dbReference type="InterPro" id="IPR047650">
    <property type="entry name" value="Transpos_IS110"/>
</dbReference>
<proteinExistence type="predicted"/>
<dbReference type="Pfam" id="PF02371">
    <property type="entry name" value="Transposase_20"/>
    <property type="match status" value="1"/>
</dbReference>
<dbReference type="PANTHER" id="PTHR33055:SF15">
    <property type="entry name" value="TRANSPOSASE-RELATED"/>
    <property type="match status" value="1"/>
</dbReference>
<sequence>MNKEIVVGIDVAKNFSYFVMVDPSGKKLGKAFKVLHQLDSLINAAKKLKEVEHQYDCRVVLIMESTGHYSKIPFHFFSQENFIVHMVNPIQTHSIKNLSVRKVKNDKLDAERIAILYRLGEIKPSNTFNDHEDLKFLCRQYYNLSDEITKFKNNMLSILEQMLPGYEGIFSDITSLSSMYIIEHFQTADKILKADKDELIYNLAKISRRGQSWAKDKYAQLINVAIASQKLSCTPITAEIVLKTNIAIIRELLKQQSIIRTEITLLSEQKEDISLLCSIPALGPFSAAVILSEIRDPKAFSNPRKLIAFCGIDPSVNESGKFKGTKMKISKRGSRFLRRTLYMAALACIKKKPNGQYPNATLAQYYHEKIMTKPKKSALIAVMHKLLKYIFAVLRDCKPFVEYSSEQHIINYKNSILLKAS</sequence>
<dbReference type="OrthoDB" id="9790935at2"/>
<gene>
    <name evidence="3" type="ORF">BHF68_14760</name>
</gene>
<dbReference type="STRING" id="766136.BHF68_14760"/>
<reference evidence="3 4" key="1">
    <citation type="submission" date="2016-09" db="EMBL/GenBank/DDBJ databases">
        <title>Draft genome sequence for the type strain of Desulfuribacillus alkaliarsenatis AHT28, an obligately anaerobic, sulfidogenic bacterium isolated from Russian soda lake sediments.</title>
        <authorList>
            <person name="Abin C.A."/>
            <person name="Hollibaugh J.T."/>
        </authorList>
    </citation>
    <scope>NUCLEOTIDE SEQUENCE [LARGE SCALE GENOMIC DNA]</scope>
    <source>
        <strain evidence="3 4">AHT28</strain>
    </source>
</reference>